<feature type="chain" id="PRO_5043837986" evidence="2">
    <location>
        <begin position="26"/>
        <end position="307"/>
    </location>
</feature>
<dbReference type="InterPro" id="IPR018682">
    <property type="entry name" value="DUF2167_membr"/>
</dbReference>
<dbReference type="Pfam" id="PF09935">
    <property type="entry name" value="DUF2167"/>
    <property type="match status" value="1"/>
</dbReference>
<dbReference type="KEGG" id="mpaf:R5R33_07330"/>
<dbReference type="RefSeq" id="WP_318955369.1">
    <property type="nucleotide sequence ID" value="NZ_CP137555.1"/>
</dbReference>
<feature type="transmembrane region" description="Helical" evidence="1">
    <location>
        <begin position="272"/>
        <end position="295"/>
    </location>
</feature>
<evidence type="ECO:0000256" key="1">
    <source>
        <dbReference type="SAM" id="Phobius"/>
    </source>
</evidence>
<accession>A0AAU0N3S0</accession>
<evidence type="ECO:0000313" key="4">
    <source>
        <dbReference type="Proteomes" id="UP001302477"/>
    </source>
</evidence>
<sequence length="307" mass="34130">MIFPRFVGIAGLLLALLPVGSIAQALDDVAEPELTEEQQQYMAWAQQTWEGMTPRTGTVELPGGVASLEVPESFYYLSPEDSKVVLEEIWGNPESELTLGMLFPAGTTPFDGDSWGVTIEYSEEGYIRDDDAAEINYDDLLKDMQASVREESEHRVDNGYESISLLGWAEPPYYDAGQKKLYWAKELAFGDLETNTLNYNIRVLGRKGVLVLNFIAGMPELDDIKQSRDAVLSIASFNPGYRYEEFDPEIDKVAAYGLGALVTGKVLAKTGALAGLLLLLKKVWVVIPLAFGALFKLFRRRDKNEPQ</sequence>
<name>A0AAU0N3S0_9GAMM</name>
<feature type="signal peptide" evidence="2">
    <location>
        <begin position="1"/>
        <end position="25"/>
    </location>
</feature>
<proteinExistence type="predicted"/>
<keyword evidence="1" id="KW-0472">Membrane</keyword>
<evidence type="ECO:0000313" key="3">
    <source>
        <dbReference type="EMBL" id="WOX06934.1"/>
    </source>
</evidence>
<dbReference type="Proteomes" id="UP001302477">
    <property type="component" value="Chromosome"/>
</dbReference>
<gene>
    <name evidence="3" type="ORF">R5R33_07330</name>
</gene>
<dbReference type="AlphaFoldDB" id="A0AAU0N3S0"/>
<dbReference type="EMBL" id="CP137555">
    <property type="protein sequence ID" value="WOX06934.1"/>
    <property type="molecule type" value="Genomic_DNA"/>
</dbReference>
<keyword evidence="1" id="KW-0812">Transmembrane</keyword>
<keyword evidence="2" id="KW-0732">Signal</keyword>
<organism evidence="3 4">
    <name type="scientific">Microbulbifer pacificus</name>
    <dbReference type="NCBI Taxonomy" id="407164"/>
    <lineage>
        <taxon>Bacteria</taxon>
        <taxon>Pseudomonadati</taxon>
        <taxon>Pseudomonadota</taxon>
        <taxon>Gammaproteobacteria</taxon>
        <taxon>Cellvibrionales</taxon>
        <taxon>Microbulbiferaceae</taxon>
        <taxon>Microbulbifer</taxon>
    </lineage>
</organism>
<reference evidence="3 4" key="1">
    <citation type="submission" date="2023-10" db="EMBL/GenBank/DDBJ databases">
        <title>Description of Microbulbifer bruguierae sp. nov., isolated from the sediments of mangrove plant Bruguiera sexangula and comparative genomic analyses of the genus Microbulbifer.</title>
        <authorList>
            <person name="Long M."/>
        </authorList>
    </citation>
    <scope>NUCLEOTIDE SEQUENCE [LARGE SCALE GENOMIC DNA]</scope>
    <source>
        <strain evidence="3 4">SPO729</strain>
    </source>
</reference>
<keyword evidence="1" id="KW-1133">Transmembrane helix</keyword>
<keyword evidence="4" id="KW-1185">Reference proteome</keyword>
<evidence type="ECO:0000256" key="2">
    <source>
        <dbReference type="SAM" id="SignalP"/>
    </source>
</evidence>
<protein>
    <submittedName>
        <fullName evidence="3">DUF2167 domain-containing protein</fullName>
    </submittedName>
</protein>